<dbReference type="EMBL" id="PUHW01000083">
    <property type="protein sequence ID" value="KAG0689389.1"/>
    <property type="molecule type" value="Genomic_DNA"/>
</dbReference>
<dbReference type="OrthoDB" id="10431499at2759"/>
<dbReference type="AlphaFoldDB" id="A0A9P7BH03"/>
<evidence type="ECO:0000313" key="2">
    <source>
        <dbReference type="Proteomes" id="UP000697127"/>
    </source>
</evidence>
<keyword evidence="2" id="KW-1185">Reference proteome</keyword>
<name>A0A9P7BH03_9ASCO</name>
<comment type="caution">
    <text evidence="1">The sequence shown here is derived from an EMBL/GenBank/DDBJ whole genome shotgun (WGS) entry which is preliminary data.</text>
</comment>
<reference evidence="1" key="1">
    <citation type="submission" date="2020-11" db="EMBL/GenBank/DDBJ databases">
        <title>Kefir isolates.</title>
        <authorList>
            <person name="Marcisauskas S."/>
            <person name="Kim Y."/>
            <person name="Blasche S."/>
        </authorList>
    </citation>
    <scope>NUCLEOTIDE SEQUENCE</scope>
    <source>
        <strain evidence="1">Olga-1</strain>
    </source>
</reference>
<accession>A0A9P7BH03</accession>
<organism evidence="1 2">
    <name type="scientific">Pichia californica</name>
    <dbReference type="NCBI Taxonomy" id="460514"/>
    <lineage>
        <taxon>Eukaryota</taxon>
        <taxon>Fungi</taxon>
        <taxon>Dikarya</taxon>
        <taxon>Ascomycota</taxon>
        <taxon>Saccharomycotina</taxon>
        <taxon>Pichiomycetes</taxon>
        <taxon>Pichiales</taxon>
        <taxon>Pichiaceae</taxon>
        <taxon>Pichia</taxon>
    </lineage>
</organism>
<proteinExistence type="predicted"/>
<sequence length="401" mass="47408">MDSKIHIDDNVVNNIDYHSYTIKNTINLALKVADKDKATTDINYIKTLIDRLVPNDITLENKAILLLFILSEYSKSNNIEFTSAEVKGVFTSLCLTFLHDMNFNLIYNNKMLIELFNEVLIKYLKNCNELETSVLVESFFRFKKLISNKNTLYFFQVHVIKQTFDHKMYDKILDLITEYNIQDFDSMQDKDYILDSLFSYFHNLSFTLLISKSYIKAYKLIQVTMNLNLLVDIKEFQYLLSEFIFVSLMTNKGIEDTDMIIIKYKSKIFPRLLKIYQSYQTFNIESFVCNYLLYIHQLRKNNQTLLCHLFNYDSLTFLCHQLIDNKLDLYTGKFNDGVLQEQINLINCLISEINMKIENYGYQIPTYKNNKFPDKELSYRTLIDDCEELKIASDKANKIQP</sequence>
<dbReference type="Proteomes" id="UP000697127">
    <property type="component" value="Unassembled WGS sequence"/>
</dbReference>
<evidence type="ECO:0000313" key="1">
    <source>
        <dbReference type="EMBL" id="KAG0689389.1"/>
    </source>
</evidence>
<protein>
    <submittedName>
        <fullName evidence="1">Uncharacterized protein</fullName>
    </submittedName>
</protein>
<gene>
    <name evidence="1" type="ORF">C6P40_005123</name>
</gene>